<dbReference type="CDD" id="cd10536">
    <property type="entry name" value="SET_SMYD4"/>
    <property type="match status" value="1"/>
</dbReference>
<dbReference type="PROSITE" id="PS50865">
    <property type="entry name" value="ZF_MYND_2"/>
    <property type="match status" value="1"/>
</dbReference>
<dbReference type="InterPro" id="IPR052097">
    <property type="entry name" value="SET-MYND_domain_protein"/>
</dbReference>
<dbReference type="InterPro" id="IPR002893">
    <property type="entry name" value="Znf_MYND"/>
</dbReference>
<keyword evidence="1" id="KW-0489">Methyltransferase</keyword>
<dbReference type="Gene3D" id="2.170.270.10">
    <property type="entry name" value="SET domain"/>
    <property type="match status" value="1"/>
</dbReference>
<keyword evidence="6" id="KW-0862">Zinc</keyword>
<dbReference type="Pfam" id="PF00856">
    <property type="entry name" value="SET"/>
    <property type="match status" value="1"/>
</dbReference>
<dbReference type="Gene3D" id="1.25.40.10">
    <property type="entry name" value="Tetratricopeptide repeat domain"/>
    <property type="match status" value="1"/>
</dbReference>
<feature type="domain" description="SET" evidence="11">
    <location>
        <begin position="185"/>
        <end position="447"/>
    </location>
</feature>
<evidence type="ECO:0000256" key="10">
    <source>
        <dbReference type="PROSITE-ProRule" id="PRU00134"/>
    </source>
</evidence>
<evidence type="ECO:0000256" key="6">
    <source>
        <dbReference type="ARBA" id="ARBA00022833"/>
    </source>
</evidence>
<evidence type="ECO:0000259" key="12">
    <source>
        <dbReference type="PROSITE" id="PS50865"/>
    </source>
</evidence>
<comment type="function">
    <text evidence="7">Protein-lysine N-methyltransferase. Monomethylates PRMT5, modulating its transcriptional activity. May also act as a histone methyltransferase. Plays a critical role in cardiac development. Acts as a key epigenetic regulator of gene expression during cardiac development via its dual activities as a methyltransferase and negative regulator of HDAC1.</text>
</comment>
<keyword evidence="3" id="KW-0949">S-adenosyl-L-methionine</keyword>
<dbReference type="GO" id="GO:0005737">
    <property type="term" value="C:cytoplasm"/>
    <property type="evidence" value="ECO:0007669"/>
    <property type="project" value="TreeGrafter"/>
</dbReference>
<protein>
    <recommendedName>
        <fullName evidence="8">Protein-lysine N-methyltransferase SMYD4</fullName>
    </recommendedName>
    <alternativeName>
        <fullName evidence="9">SET and MYND domain-containing protein 4</fullName>
    </alternativeName>
</protein>
<dbReference type="AlphaFoldDB" id="A0A9P0GPG1"/>
<keyword evidence="2" id="KW-0808">Transferase</keyword>
<evidence type="ECO:0000256" key="5">
    <source>
        <dbReference type="ARBA" id="ARBA00022771"/>
    </source>
</evidence>
<reference evidence="13" key="1">
    <citation type="submission" date="2022-01" db="EMBL/GenBank/DDBJ databases">
        <authorList>
            <person name="King R."/>
        </authorList>
    </citation>
    <scope>NUCLEOTIDE SEQUENCE</scope>
</reference>
<evidence type="ECO:0000313" key="13">
    <source>
        <dbReference type="EMBL" id="CAH1154670.1"/>
    </source>
</evidence>
<dbReference type="SUPFAM" id="SSF48452">
    <property type="entry name" value="TPR-like"/>
    <property type="match status" value="1"/>
</dbReference>
<keyword evidence="4" id="KW-0479">Metal-binding</keyword>
<evidence type="ECO:0000256" key="8">
    <source>
        <dbReference type="ARBA" id="ARBA00093635"/>
    </source>
</evidence>
<dbReference type="GO" id="GO:0008276">
    <property type="term" value="F:protein methyltransferase activity"/>
    <property type="evidence" value="ECO:0007669"/>
    <property type="project" value="UniProtKB-ARBA"/>
</dbReference>
<dbReference type="GO" id="GO:0008757">
    <property type="term" value="F:S-adenosylmethionine-dependent methyltransferase activity"/>
    <property type="evidence" value="ECO:0007669"/>
    <property type="project" value="UniProtKB-ARBA"/>
</dbReference>
<dbReference type="PROSITE" id="PS50280">
    <property type="entry name" value="SET"/>
    <property type="match status" value="1"/>
</dbReference>
<dbReference type="PANTHER" id="PTHR46165">
    <property type="entry name" value="SET AND MYND DOMAIN-CONTAINING PROTEIN 4"/>
    <property type="match status" value="1"/>
</dbReference>
<evidence type="ECO:0000256" key="3">
    <source>
        <dbReference type="ARBA" id="ARBA00022691"/>
    </source>
</evidence>
<dbReference type="GO" id="GO:0008270">
    <property type="term" value="F:zinc ion binding"/>
    <property type="evidence" value="ECO:0007669"/>
    <property type="project" value="UniProtKB-KW"/>
</dbReference>
<dbReference type="InterPro" id="IPR001214">
    <property type="entry name" value="SET_dom"/>
</dbReference>
<gene>
    <name evidence="13" type="ORF">PHAECO_LOCUS5153</name>
</gene>
<evidence type="ECO:0000256" key="9">
    <source>
        <dbReference type="ARBA" id="ARBA00093680"/>
    </source>
</evidence>
<keyword evidence="14" id="KW-1185">Reference proteome</keyword>
<name>A0A9P0GPG1_PHACE</name>
<dbReference type="Proteomes" id="UP001153737">
    <property type="component" value="Chromosome 16"/>
</dbReference>
<proteinExistence type="predicted"/>
<sequence length="554" mass="64305">MTDTNRNVVDAFKDLLRHLADDRRYEDATQQFSLLKTNGDRVQFVHGLLDGYMLFPAFLTDKKSDAIAFALRQRGNEMFKRRNNKLALDLYTESLCYAEKESENKSLAFANRSAVLFEKEMYTECLMDIERALNHNYPDHLKPKLLNRREKAELLETTQANLQYHQPLPEIPEDSRNSHIDCASKSICIESTKEKGRHIIATSDIHIGDIIAIENPFCCMLINEPFCHCHECLRLCYNLIPCGYCTQTLYCSEDCRENAQLYHQYECKILKTLKALQLDKMKLLPLKLALVAKQNYKQIGEWKLDASDAKEEKYHSDRYKEVHHLVGNTESRSVADLFARATTGAIIYQLVKVHTNFFEGEEEESIFRELILLHLQTAACNFHEVSEFVEKDSEISQEEIGAGAYSFLSLFNHSCSPNVVRHCYGPIIVLRAIENIKKGEECYDNYGYHYALMSKPERRINLKQQYFFECSCTVCLDDWPLLEHLPIVKTDIGIDEEDLSLLRKGDLKCSRRVLREILPRMGELEELRPNRNHAEMQEVVKQCFACFGNVRRTF</sequence>
<dbReference type="InterPro" id="IPR044421">
    <property type="entry name" value="SMYD4_SET"/>
</dbReference>
<dbReference type="InterPro" id="IPR011990">
    <property type="entry name" value="TPR-like_helical_dom_sf"/>
</dbReference>
<dbReference type="EMBL" id="OU896722">
    <property type="protein sequence ID" value="CAH1154670.1"/>
    <property type="molecule type" value="Genomic_DNA"/>
</dbReference>
<feature type="domain" description="MYND-type" evidence="12">
    <location>
        <begin position="229"/>
        <end position="267"/>
    </location>
</feature>
<dbReference type="PANTHER" id="PTHR46165:SF6">
    <property type="entry name" value="SET AND MYND DOMAIN-CONTAINING PROTEIN 4-LIKE PROTEIN"/>
    <property type="match status" value="1"/>
</dbReference>
<dbReference type="Gene3D" id="1.10.220.160">
    <property type="match status" value="1"/>
</dbReference>
<evidence type="ECO:0000256" key="4">
    <source>
        <dbReference type="ARBA" id="ARBA00022723"/>
    </source>
</evidence>
<dbReference type="InterPro" id="IPR046341">
    <property type="entry name" value="SET_dom_sf"/>
</dbReference>
<dbReference type="Gene3D" id="6.10.140.2220">
    <property type="match status" value="1"/>
</dbReference>
<dbReference type="OrthoDB" id="5945798at2759"/>
<dbReference type="SUPFAM" id="SSF82199">
    <property type="entry name" value="SET domain"/>
    <property type="match status" value="1"/>
</dbReference>
<organism evidence="13 14">
    <name type="scientific">Phaedon cochleariae</name>
    <name type="common">Mustard beetle</name>
    <dbReference type="NCBI Taxonomy" id="80249"/>
    <lineage>
        <taxon>Eukaryota</taxon>
        <taxon>Metazoa</taxon>
        <taxon>Ecdysozoa</taxon>
        <taxon>Arthropoda</taxon>
        <taxon>Hexapoda</taxon>
        <taxon>Insecta</taxon>
        <taxon>Pterygota</taxon>
        <taxon>Neoptera</taxon>
        <taxon>Endopterygota</taxon>
        <taxon>Coleoptera</taxon>
        <taxon>Polyphaga</taxon>
        <taxon>Cucujiformia</taxon>
        <taxon>Chrysomeloidea</taxon>
        <taxon>Chrysomelidae</taxon>
        <taxon>Chrysomelinae</taxon>
        <taxon>Chrysomelini</taxon>
        <taxon>Phaedon</taxon>
    </lineage>
</organism>
<evidence type="ECO:0000256" key="7">
    <source>
        <dbReference type="ARBA" id="ARBA00093423"/>
    </source>
</evidence>
<dbReference type="GO" id="GO:0032259">
    <property type="term" value="P:methylation"/>
    <property type="evidence" value="ECO:0007669"/>
    <property type="project" value="UniProtKB-KW"/>
</dbReference>
<evidence type="ECO:0000256" key="2">
    <source>
        <dbReference type="ARBA" id="ARBA00022679"/>
    </source>
</evidence>
<dbReference type="GO" id="GO:0005634">
    <property type="term" value="C:nucleus"/>
    <property type="evidence" value="ECO:0007669"/>
    <property type="project" value="TreeGrafter"/>
</dbReference>
<accession>A0A9P0GPG1</accession>
<evidence type="ECO:0000313" key="14">
    <source>
        <dbReference type="Proteomes" id="UP001153737"/>
    </source>
</evidence>
<dbReference type="GO" id="GO:0042826">
    <property type="term" value="F:histone deacetylase binding"/>
    <property type="evidence" value="ECO:0007669"/>
    <property type="project" value="TreeGrafter"/>
</dbReference>
<evidence type="ECO:0000256" key="1">
    <source>
        <dbReference type="ARBA" id="ARBA00022603"/>
    </source>
</evidence>
<dbReference type="GO" id="GO:0008170">
    <property type="term" value="F:N-methyltransferase activity"/>
    <property type="evidence" value="ECO:0007669"/>
    <property type="project" value="UniProtKB-ARBA"/>
</dbReference>
<reference evidence="13" key="2">
    <citation type="submission" date="2022-10" db="EMBL/GenBank/DDBJ databases">
        <authorList>
            <consortium name="ENA_rothamsted_submissions"/>
            <consortium name="culmorum"/>
            <person name="King R."/>
        </authorList>
    </citation>
    <scope>NUCLEOTIDE SEQUENCE</scope>
</reference>
<evidence type="ECO:0000259" key="11">
    <source>
        <dbReference type="PROSITE" id="PS50280"/>
    </source>
</evidence>
<keyword evidence="5 10" id="KW-0863">Zinc-finger</keyword>